<dbReference type="Pfam" id="PF01436">
    <property type="entry name" value="NHL"/>
    <property type="match status" value="2"/>
</dbReference>
<proteinExistence type="predicted"/>
<keyword evidence="2" id="KW-0677">Repeat</keyword>
<feature type="chain" id="PRO_5022048975" description="Peptidylamidoglycolate lyase" evidence="5">
    <location>
        <begin position="20"/>
        <end position="322"/>
    </location>
</feature>
<evidence type="ECO:0008006" key="8">
    <source>
        <dbReference type="Google" id="ProtNLM"/>
    </source>
</evidence>
<keyword evidence="1 5" id="KW-0732">Signal</keyword>
<feature type="repeat" description="NHL" evidence="4">
    <location>
        <begin position="278"/>
        <end position="318"/>
    </location>
</feature>
<comment type="caution">
    <text evidence="6">The sequence shown here is derived from an EMBL/GenBank/DDBJ whole genome shotgun (WGS) entry which is preliminary data.</text>
</comment>
<reference evidence="6 7" key="1">
    <citation type="submission" date="2019-07" db="EMBL/GenBank/DDBJ databases">
        <title>Whole genome shotgun sequence of Brevifollis gellanilyticus NBRC 108608.</title>
        <authorList>
            <person name="Hosoyama A."/>
            <person name="Uohara A."/>
            <person name="Ohji S."/>
            <person name="Ichikawa N."/>
        </authorList>
    </citation>
    <scope>NUCLEOTIDE SEQUENCE [LARGE SCALE GENOMIC DNA]</scope>
    <source>
        <strain evidence="6 7">NBRC 108608</strain>
    </source>
</reference>
<dbReference type="Gene3D" id="2.120.10.30">
    <property type="entry name" value="TolB, C-terminal domain"/>
    <property type="match status" value="1"/>
</dbReference>
<evidence type="ECO:0000256" key="2">
    <source>
        <dbReference type="ARBA" id="ARBA00022737"/>
    </source>
</evidence>
<feature type="repeat" description="NHL" evidence="4">
    <location>
        <begin position="82"/>
        <end position="123"/>
    </location>
</feature>
<dbReference type="OrthoDB" id="9799230at2"/>
<dbReference type="AlphaFoldDB" id="A0A512M676"/>
<name>A0A512M676_9BACT</name>
<keyword evidence="3" id="KW-0325">Glycoprotein</keyword>
<accession>A0A512M676</accession>
<feature type="repeat" description="NHL" evidence="4">
    <location>
        <begin position="182"/>
        <end position="221"/>
    </location>
</feature>
<sequence>MMRLITLFCLMLGVASAQPAHEVVADWLKLPEGHVLGLCAGVGVDAQNRVFVFHRSGRKWSNPFPKEPIAEPTISVIDGATGKLLYSWGAGLFIMPHGLTADHEGNLWLTDVGLHQVFKFKPEGKQLLVLGEAGKPGADQGHFNLPTDVAVLKDGSFYVSDGYKNTRVMKFNAEGKFEFEWGAKGEGPGQFNLPHGIAMDAQGRVIVCDRENERLQVFDARGVFIEEWKGSQIGKPYGVDVSANNSVFIIDGGSPSVKAANRGKAVELDTKGNVIDTFGSAGSEPGQFRLGHDIAIGPDGAVYVAEGTGARVQKFVRKGVGR</sequence>
<feature type="repeat" description="NHL" evidence="4">
    <location>
        <begin position="130"/>
        <end position="174"/>
    </location>
</feature>
<evidence type="ECO:0000256" key="5">
    <source>
        <dbReference type="SAM" id="SignalP"/>
    </source>
</evidence>
<evidence type="ECO:0000256" key="1">
    <source>
        <dbReference type="ARBA" id="ARBA00022729"/>
    </source>
</evidence>
<feature type="signal peptide" evidence="5">
    <location>
        <begin position="1"/>
        <end position="19"/>
    </location>
</feature>
<protein>
    <recommendedName>
        <fullName evidence="8">Peptidylamidoglycolate lyase</fullName>
    </recommendedName>
</protein>
<dbReference type="InterPro" id="IPR001258">
    <property type="entry name" value="NHL_repeat"/>
</dbReference>
<keyword evidence="7" id="KW-1185">Reference proteome</keyword>
<dbReference type="EMBL" id="BKAG01000008">
    <property type="protein sequence ID" value="GEP42228.1"/>
    <property type="molecule type" value="Genomic_DNA"/>
</dbReference>
<evidence type="ECO:0000256" key="3">
    <source>
        <dbReference type="ARBA" id="ARBA00023180"/>
    </source>
</evidence>
<gene>
    <name evidence="6" type="ORF">BGE01nite_15190</name>
</gene>
<dbReference type="PROSITE" id="PS51125">
    <property type="entry name" value="NHL"/>
    <property type="match status" value="4"/>
</dbReference>
<dbReference type="CDD" id="cd14958">
    <property type="entry name" value="NHL_PAL_like"/>
    <property type="match status" value="1"/>
</dbReference>
<evidence type="ECO:0000256" key="4">
    <source>
        <dbReference type="PROSITE-ProRule" id="PRU00504"/>
    </source>
</evidence>
<organism evidence="6 7">
    <name type="scientific">Brevifollis gellanilyticus</name>
    <dbReference type="NCBI Taxonomy" id="748831"/>
    <lineage>
        <taxon>Bacteria</taxon>
        <taxon>Pseudomonadati</taxon>
        <taxon>Verrucomicrobiota</taxon>
        <taxon>Verrucomicrobiia</taxon>
        <taxon>Verrucomicrobiales</taxon>
        <taxon>Verrucomicrobiaceae</taxon>
    </lineage>
</organism>
<dbReference type="InterPro" id="IPR011042">
    <property type="entry name" value="6-blade_b-propeller_TolB-like"/>
</dbReference>
<evidence type="ECO:0000313" key="6">
    <source>
        <dbReference type="EMBL" id="GEP42228.1"/>
    </source>
</evidence>
<dbReference type="RefSeq" id="WP_146849830.1">
    <property type="nucleotide sequence ID" value="NZ_BKAG01000008.1"/>
</dbReference>
<evidence type="ECO:0000313" key="7">
    <source>
        <dbReference type="Proteomes" id="UP000321577"/>
    </source>
</evidence>
<dbReference type="SUPFAM" id="SSF101898">
    <property type="entry name" value="NHL repeat"/>
    <property type="match status" value="1"/>
</dbReference>
<dbReference type="PANTHER" id="PTHR10680">
    <property type="entry name" value="PEPTIDYL-GLYCINE ALPHA-AMIDATING MONOOXYGENASE"/>
    <property type="match status" value="1"/>
</dbReference>
<dbReference type="Proteomes" id="UP000321577">
    <property type="component" value="Unassembled WGS sequence"/>
</dbReference>